<gene>
    <name evidence="1" type="ORF">ACFQ3J_08850</name>
</gene>
<organism evidence="1 2">
    <name type="scientific">Paenibacillus provencensis</name>
    <dbReference type="NCBI Taxonomy" id="441151"/>
    <lineage>
        <taxon>Bacteria</taxon>
        <taxon>Bacillati</taxon>
        <taxon>Bacillota</taxon>
        <taxon>Bacilli</taxon>
        <taxon>Bacillales</taxon>
        <taxon>Paenibacillaceae</taxon>
        <taxon>Paenibacillus</taxon>
    </lineage>
</organism>
<reference evidence="2" key="1">
    <citation type="journal article" date="2019" name="Int. J. Syst. Evol. Microbiol.">
        <title>The Global Catalogue of Microorganisms (GCM) 10K type strain sequencing project: providing services to taxonomists for standard genome sequencing and annotation.</title>
        <authorList>
            <consortium name="The Broad Institute Genomics Platform"/>
            <consortium name="The Broad Institute Genome Sequencing Center for Infectious Disease"/>
            <person name="Wu L."/>
            <person name="Ma J."/>
        </authorList>
    </citation>
    <scope>NUCLEOTIDE SEQUENCE [LARGE SCALE GENOMIC DNA]</scope>
    <source>
        <strain evidence="2">CCUG 53519</strain>
    </source>
</reference>
<evidence type="ECO:0000313" key="1">
    <source>
        <dbReference type="EMBL" id="MFD1128279.1"/>
    </source>
</evidence>
<dbReference type="EMBL" id="JBHTKX010000001">
    <property type="protein sequence ID" value="MFD1128279.1"/>
    <property type="molecule type" value="Genomic_DNA"/>
</dbReference>
<comment type="caution">
    <text evidence="1">The sequence shown here is derived from an EMBL/GenBank/DDBJ whole genome shotgun (WGS) entry which is preliminary data.</text>
</comment>
<dbReference type="RefSeq" id="WP_251583489.1">
    <property type="nucleotide sequence ID" value="NZ_JBHTKX010000001.1"/>
</dbReference>
<dbReference type="Proteomes" id="UP001597169">
    <property type="component" value="Unassembled WGS sequence"/>
</dbReference>
<sequence>MCIDQTKDIRLCIPRSESGRTVVPVDACIAEEIQELNDKGVITLSCCCGHGRAGETTEWENGFGQWKGYIDPPHALISQESVEVSQKLGYRPFPYSYADGEQFGVLKMYLKTGCMNKQDCEEWVKREERRTPL</sequence>
<keyword evidence="2" id="KW-1185">Reference proteome</keyword>
<name>A0ABW3PXL0_9BACL</name>
<protein>
    <submittedName>
        <fullName evidence="1">Uncharacterized protein</fullName>
    </submittedName>
</protein>
<accession>A0ABW3PXL0</accession>
<evidence type="ECO:0000313" key="2">
    <source>
        <dbReference type="Proteomes" id="UP001597169"/>
    </source>
</evidence>
<proteinExistence type="predicted"/>